<reference evidence="2 3" key="1">
    <citation type="submission" date="2017-04" db="EMBL/GenBank/DDBJ databases">
        <authorList>
            <person name="Afonso C.L."/>
            <person name="Miller P.J."/>
            <person name="Scott M.A."/>
            <person name="Spackman E."/>
            <person name="Goraichik I."/>
            <person name="Dimitrov K.M."/>
            <person name="Suarez D.L."/>
            <person name="Swayne D.E."/>
        </authorList>
    </citation>
    <scope>NUCLEOTIDE SEQUENCE [LARGE SCALE GENOMIC DNA]</scope>
    <source>
        <strain evidence="2 3">DSM 22418</strain>
    </source>
</reference>
<keyword evidence="1" id="KW-0732">Signal</keyword>
<accession>A0A1X7I097</accession>
<dbReference type="AlphaFoldDB" id="A0A1X7I097"/>
<gene>
    <name evidence="2" type="ORF">SAMN05660862_0291</name>
</gene>
<dbReference type="EMBL" id="FXAU01000001">
    <property type="protein sequence ID" value="SMG07595.1"/>
    <property type="molecule type" value="Genomic_DNA"/>
</dbReference>
<evidence type="ECO:0008006" key="4">
    <source>
        <dbReference type="Google" id="ProtNLM"/>
    </source>
</evidence>
<keyword evidence="3" id="KW-1185">Reference proteome</keyword>
<dbReference type="Proteomes" id="UP000192980">
    <property type="component" value="Unassembled WGS sequence"/>
</dbReference>
<evidence type="ECO:0000313" key="2">
    <source>
        <dbReference type="EMBL" id="SMG07595.1"/>
    </source>
</evidence>
<dbReference type="OrthoDB" id="1016806at2"/>
<evidence type="ECO:0000313" key="3">
    <source>
        <dbReference type="Proteomes" id="UP000192980"/>
    </source>
</evidence>
<name>A0A1X7I097_9SPHI</name>
<feature type="signal peptide" evidence="1">
    <location>
        <begin position="1"/>
        <end position="25"/>
    </location>
</feature>
<sequence>MRINLFFYRLLSTILLILSGFTVTAQQAGMEIDFFGYIDNREYKAPYTTDKTILGTMVSPKFFFAIDSNHRIVGGIHYNQDFGKHRENKDWVKPIVYYNYRNKNFDFAIGHLPRYERLKDVPRMALADTFMYDRPNIEGMYLAYQKGGFKQSFYIDWLSEQSKNQRERFVVGTSGMYKRGRFFFANDVLLYHNALTSNDTVDQHIQDNGLVLLRLGADWSGKTFLDSLTVDAGFAFGFDRVRATYGMQYATGFLSNIYLGYKRFSLANTLYLGEAQNLPLGDSFYHRKRYDRIDLAWTPFRKGNLEAKLVLSAHLTPDGTSNQQAFTLRYRFGKTFWR</sequence>
<organism evidence="2 3">
    <name type="scientific">Sphingobacterium psychroaquaticum</name>
    <dbReference type="NCBI Taxonomy" id="561061"/>
    <lineage>
        <taxon>Bacteria</taxon>
        <taxon>Pseudomonadati</taxon>
        <taxon>Bacteroidota</taxon>
        <taxon>Sphingobacteriia</taxon>
        <taxon>Sphingobacteriales</taxon>
        <taxon>Sphingobacteriaceae</taxon>
        <taxon>Sphingobacterium</taxon>
    </lineage>
</organism>
<dbReference type="RefSeq" id="WP_085471194.1">
    <property type="nucleotide sequence ID" value="NZ_FXAU01000001.1"/>
</dbReference>
<evidence type="ECO:0000256" key="1">
    <source>
        <dbReference type="SAM" id="SignalP"/>
    </source>
</evidence>
<proteinExistence type="predicted"/>
<protein>
    <recommendedName>
        <fullName evidence="4">Porin</fullName>
    </recommendedName>
</protein>
<feature type="chain" id="PRO_5012078280" description="Porin" evidence="1">
    <location>
        <begin position="26"/>
        <end position="338"/>
    </location>
</feature>